<feature type="compositionally biased region" description="Low complexity" evidence="1">
    <location>
        <begin position="27"/>
        <end position="42"/>
    </location>
</feature>
<organism evidence="2 3">
    <name type="scientific">Volvox reticuliferus</name>
    <dbReference type="NCBI Taxonomy" id="1737510"/>
    <lineage>
        <taxon>Eukaryota</taxon>
        <taxon>Viridiplantae</taxon>
        <taxon>Chlorophyta</taxon>
        <taxon>core chlorophytes</taxon>
        <taxon>Chlorophyceae</taxon>
        <taxon>CS clade</taxon>
        <taxon>Chlamydomonadales</taxon>
        <taxon>Volvocaceae</taxon>
        <taxon>Volvox</taxon>
    </lineage>
</organism>
<accession>A0A8J4GUM8</accession>
<reference evidence="2" key="1">
    <citation type="journal article" date="2021" name="Proc. Natl. Acad. Sci. U.S.A.">
        <title>Three genomes in the algal genus Volvox reveal the fate of a haploid sex-determining region after a transition to homothallism.</title>
        <authorList>
            <person name="Yamamoto K."/>
            <person name="Hamaji T."/>
            <person name="Kawai-Toyooka H."/>
            <person name="Matsuzaki R."/>
            <person name="Takahashi F."/>
            <person name="Nishimura Y."/>
            <person name="Kawachi M."/>
            <person name="Noguchi H."/>
            <person name="Minakuchi Y."/>
            <person name="Umen J.G."/>
            <person name="Toyoda A."/>
            <person name="Nozaki H."/>
        </authorList>
    </citation>
    <scope>NUCLEOTIDE SEQUENCE</scope>
    <source>
        <strain evidence="2">NIES-3785</strain>
    </source>
</reference>
<protein>
    <submittedName>
        <fullName evidence="2">Uncharacterized protein</fullName>
    </submittedName>
</protein>
<evidence type="ECO:0000313" key="3">
    <source>
        <dbReference type="Proteomes" id="UP000722791"/>
    </source>
</evidence>
<name>A0A8J4GUM8_9CHLO</name>
<comment type="caution">
    <text evidence="2">The sequence shown here is derived from an EMBL/GenBank/DDBJ whole genome shotgun (WGS) entry which is preliminary data.</text>
</comment>
<sequence>MAEAVSSKATGSDAAAAGEVETDGGSAVPAATGPAGAAAVAADLVGSTSRSQSGGRADLASTQAYRQRRRRHSRITVAHSGERVARRHLQFTVSAARYPAPRRGG</sequence>
<evidence type="ECO:0000256" key="1">
    <source>
        <dbReference type="SAM" id="MobiDB-lite"/>
    </source>
</evidence>
<proteinExistence type="predicted"/>
<evidence type="ECO:0000313" key="2">
    <source>
        <dbReference type="EMBL" id="GIM15548.1"/>
    </source>
</evidence>
<dbReference type="EMBL" id="BNCQ01000066">
    <property type="protein sequence ID" value="GIM15548.1"/>
    <property type="molecule type" value="Genomic_DNA"/>
</dbReference>
<dbReference type="AlphaFoldDB" id="A0A8J4GUM8"/>
<feature type="compositionally biased region" description="Polar residues" evidence="1">
    <location>
        <begin position="46"/>
        <end position="65"/>
    </location>
</feature>
<dbReference type="Proteomes" id="UP000722791">
    <property type="component" value="Unassembled WGS sequence"/>
</dbReference>
<gene>
    <name evidence="2" type="ORF">Vretimale_18308</name>
</gene>
<feature type="region of interest" description="Disordered" evidence="1">
    <location>
        <begin position="1"/>
        <end position="75"/>
    </location>
</feature>